<dbReference type="GO" id="GO:0016705">
    <property type="term" value="F:oxidoreductase activity, acting on paired donors, with incorporation or reduction of molecular oxygen"/>
    <property type="evidence" value="ECO:0007669"/>
    <property type="project" value="InterPro"/>
</dbReference>
<accession>A0A6I8LK97</accession>
<dbReference type="PANTHER" id="PTHR43244">
    <property type="match status" value="1"/>
</dbReference>
<evidence type="ECO:0000313" key="4">
    <source>
        <dbReference type="Proteomes" id="UP000399805"/>
    </source>
</evidence>
<dbReference type="AlphaFoldDB" id="A0A6I8LK97"/>
<dbReference type="InterPro" id="IPR036661">
    <property type="entry name" value="Luciferase-like_sf"/>
</dbReference>
<dbReference type="PANTHER" id="PTHR43244:SF1">
    <property type="entry name" value="5,10-METHYLENETETRAHYDROMETHANOPTERIN REDUCTASE"/>
    <property type="match status" value="1"/>
</dbReference>
<proteinExistence type="predicted"/>
<dbReference type="EMBL" id="CABVGP010000001">
    <property type="protein sequence ID" value="VVJ17491.1"/>
    <property type="molecule type" value="Genomic_DNA"/>
</dbReference>
<dbReference type="InterPro" id="IPR019945">
    <property type="entry name" value="F420_G6P_DH-rel"/>
</dbReference>
<dbReference type="InterPro" id="IPR011251">
    <property type="entry name" value="Luciferase-like_dom"/>
</dbReference>
<dbReference type="NCBIfam" id="TIGR03557">
    <property type="entry name" value="F420_G6P_family"/>
    <property type="match status" value="1"/>
</dbReference>
<organism evidence="3 4">
    <name type="scientific">Amycolatopsis camponoti</name>
    <dbReference type="NCBI Taxonomy" id="2606593"/>
    <lineage>
        <taxon>Bacteria</taxon>
        <taxon>Bacillati</taxon>
        <taxon>Actinomycetota</taxon>
        <taxon>Actinomycetes</taxon>
        <taxon>Pseudonocardiales</taxon>
        <taxon>Pseudonocardiaceae</taxon>
        <taxon>Amycolatopsis</taxon>
    </lineage>
</organism>
<name>A0A6I8LK97_9PSEU</name>
<gene>
    <name evidence="3" type="ORF">AA23TX_02512</name>
</gene>
<protein>
    <submittedName>
        <fullName evidence="3">Dehydrogenase</fullName>
    </submittedName>
</protein>
<keyword evidence="4" id="KW-1185">Reference proteome</keyword>
<reference evidence="3 4" key="1">
    <citation type="submission" date="2019-09" db="EMBL/GenBank/DDBJ databases">
        <authorList>
            <person name="Leyn A S."/>
        </authorList>
    </citation>
    <scope>NUCLEOTIDE SEQUENCE [LARGE SCALE GENOMIC DNA]</scope>
    <source>
        <strain evidence="3">AA231_1</strain>
    </source>
</reference>
<keyword evidence="1" id="KW-0560">Oxidoreductase</keyword>
<dbReference type="CDD" id="cd01097">
    <property type="entry name" value="Tetrahydromethanopterin_reductase"/>
    <property type="match status" value="1"/>
</dbReference>
<feature type="domain" description="Luciferase-like" evidence="2">
    <location>
        <begin position="12"/>
        <end position="295"/>
    </location>
</feature>
<dbReference type="SUPFAM" id="SSF51679">
    <property type="entry name" value="Bacterial luciferase-like"/>
    <property type="match status" value="1"/>
</dbReference>
<evidence type="ECO:0000313" key="3">
    <source>
        <dbReference type="EMBL" id="VVJ17491.1"/>
    </source>
</evidence>
<dbReference type="Pfam" id="PF00296">
    <property type="entry name" value="Bac_luciferase"/>
    <property type="match status" value="1"/>
</dbReference>
<sequence>MTSIGYFLSCEQYGPRELVAQARAAEAAGFERLWISDHFHPWNDEQGQSPFVWSVIGALSEAVSLPVTTAVTCPTIRLHPAVIAQAAATAAVQLDGRFVLGVGSGEALNEHVLGDPWPSVGERLAMLEEAIEVIRELHAAGIRGEAVSHRGPHYRVQEARIYTVPDRPVPIYVSGFGPQATELAGRIGDGYCTVTPDADLVRAFRESGGGDKPVQAGMKVSWDADPEAALDVAHRLWANDALPGQLAQVMPRPQDFEAAMELVPRDAVAEAIVCGDDPKAHVDRVRQYVEAGVDEVYVQQIGPDHDAFFRGWQEHVLPEFR</sequence>
<dbReference type="InterPro" id="IPR050564">
    <property type="entry name" value="F420-G6PD/mer"/>
</dbReference>
<dbReference type="Gene3D" id="3.20.20.30">
    <property type="entry name" value="Luciferase-like domain"/>
    <property type="match status" value="1"/>
</dbReference>
<dbReference type="Proteomes" id="UP000399805">
    <property type="component" value="Unassembled WGS sequence"/>
</dbReference>
<evidence type="ECO:0000256" key="1">
    <source>
        <dbReference type="ARBA" id="ARBA00023002"/>
    </source>
</evidence>
<evidence type="ECO:0000259" key="2">
    <source>
        <dbReference type="Pfam" id="PF00296"/>
    </source>
</evidence>
<dbReference type="RefSeq" id="WP_155542656.1">
    <property type="nucleotide sequence ID" value="NZ_CABVGP010000001.1"/>
</dbReference>